<evidence type="ECO:0000256" key="7">
    <source>
        <dbReference type="ARBA" id="ARBA00023012"/>
    </source>
</evidence>
<dbReference type="PRINTS" id="PR00344">
    <property type="entry name" value="BCTRLSENSOR"/>
</dbReference>
<feature type="domain" description="Histidine kinase" evidence="10">
    <location>
        <begin position="713"/>
        <end position="852"/>
    </location>
</feature>
<keyword evidence="6" id="KW-0067">ATP-binding</keyword>
<dbReference type="InterPro" id="IPR008207">
    <property type="entry name" value="Sig_transdc_His_kin_Hpt_dom"/>
</dbReference>
<dbReference type="SUPFAM" id="SSF47226">
    <property type="entry name" value="Histidine-containing phosphotransfer domain, HPT domain"/>
    <property type="match status" value="1"/>
</dbReference>
<feature type="transmembrane region" description="Helical" evidence="9">
    <location>
        <begin position="283"/>
        <end position="302"/>
    </location>
</feature>
<evidence type="ECO:0000256" key="9">
    <source>
        <dbReference type="SAM" id="Phobius"/>
    </source>
</evidence>
<dbReference type="Proteomes" id="UP001165962">
    <property type="component" value="Unassembled WGS sequence"/>
</dbReference>
<dbReference type="InterPro" id="IPR004358">
    <property type="entry name" value="Sig_transdc_His_kin-like_C"/>
</dbReference>
<comment type="caution">
    <text evidence="12">The sequence shown here is derived from an EMBL/GenBank/DDBJ whole genome shotgun (WGS) entry which is preliminary data.</text>
</comment>
<dbReference type="EC" id="2.7.13.3" evidence="2"/>
<proteinExistence type="predicted"/>
<sequence>MQIKNKQRSFMAELLIWVGLLIVVPLVAVAFLFYQHEMSGMTRIEQEKSTQTSRAAHKMVERLGDTILGVTVTNGYWEENRQAVLNHDLTWIEDSVGVVPNVVPNIDFVAETDLQGNVLVQTGDVAEFTGQIGFPFLLERFQKDQQFSGVVNTSKGIAVIAVAPVTNNKGEAAPVGLVIFGRLLTNEIIMGLKDTLQADIALLLHSGQFLSSTEGLSAEQLKTYMNGTETGNGEQFKLERRQQVFVSQSAAPLLDMSGKQIGTLYAEIPTRSTTEAADRLGTLGLYALSGMLLLLLLVILLVRQRIILPLRHFSLTLEEVAAGRPVNELPKHVQHAEAQIVGAIEKIMQWNKVLEETVAGRTASIRTLLDNARQGFMSLGADLLVMDEYSVECTRIFKQDIAGKRLAEVFYAEDKQEAQLLETILGEFYNEPDEWKRELIFSLLPEEIKLQDKVIQIEFKYLAASEDTLTPKEQAGIIMVMLTDITETRRLEELMSRERKRLQMVVHVITHSEDYAQIIRSFESFCDIELIEISGSIDSVEEKLLSIYKSIHTFKGSFALLQFIHIVPRLHQLESDLTELLAHEEKLSAAGLELWLQNLQLHDWLEEDSLLLKEVLGDAMSEMGMEYEVKLTKAEWQHLEKELRARLTDTEDRLWLAGLKQWRFKPLKALIQHYPAYLSEMAERDGLLLHPIVLRGGDVLVDPEKLGGLTQSLIHIVRNIVVHGIESPEERLEMGKDEYATVNFFVEHEDNELVLTISDNGRGIDLDAVRSRAESSGLLPPYNELKPLSNEQIAELIFKDQLSTTKQATEWSGRGIGLSAVKAEAEKLGGTIRVATIKGGGTKFIVKFPYDNITAVGKVG</sequence>
<evidence type="ECO:0000259" key="11">
    <source>
        <dbReference type="PROSITE" id="PS50894"/>
    </source>
</evidence>
<dbReference type="InterPro" id="IPR051315">
    <property type="entry name" value="Bact_Chemotaxis_CheA"/>
</dbReference>
<dbReference type="Gene3D" id="3.30.565.10">
    <property type="entry name" value="Histidine kinase-like ATPase, C-terminal domain"/>
    <property type="match status" value="1"/>
</dbReference>
<keyword evidence="7" id="KW-0902">Two-component regulatory system</keyword>
<evidence type="ECO:0000313" key="12">
    <source>
        <dbReference type="EMBL" id="NHN30029.1"/>
    </source>
</evidence>
<keyword evidence="13" id="KW-1185">Reference proteome</keyword>
<keyword evidence="9" id="KW-0812">Transmembrane</keyword>
<evidence type="ECO:0000256" key="4">
    <source>
        <dbReference type="ARBA" id="ARBA00022741"/>
    </source>
</evidence>
<keyword evidence="3" id="KW-0808">Transferase</keyword>
<dbReference type="SUPFAM" id="SSF55874">
    <property type="entry name" value="ATPase domain of HSP90 chaperone/DNA topoisomerase II/histidine kinase"/>
    <property type="match status" value="1"/>
</dbReference>
<dbReference type="PANTHER" id="PTHR43395">
    <property type="entry name" value="SENSOR HISTIDINE KINASE CHEA"/>
    <property type="match status" value="1"/>
</dbReference>
<dbReference type="InterPro" id="IPR007892">
    <property type="entry name" value="CHASE4"/>
</dbReference>
<feature type="transmembrane region" description="Helical" evidence="9">
    <location>
        <begin position="12"/>
        <end position="34"/>
    </location>
</feature>
<evidence type="ECO:0000259" key="10">
    <source>
        <dbReference type="PROSITE" id="PS50109"/>
    </source>
</evidence>
<dbReference type="Pfam" id="PF05228">
    <property type="entry name" value="CHASE4"/>
    <property type="match status" value="1"/>
</dbReference>
<feature type="modified residue" description="Phosphohistidine" evidence="8">
    <location>
        <position position="552"/>
    </location>
</feature>
<dbReference type="InterPro" id="IPR036641">
    <property type="entry name" value="HPT_dom_sf"/>
</dbReference>
<keyword evidence="9" id="KW-0472">Membrane</keyword>
<accession>A0ABX0J1B7</accession>
<evidence type="ECO:0000256" key="6">
    <source>
        <dbReference type="ARBA" id="ARBA00022840"/>
    </source>
</evidence>
<evidence type="ECO:0000256" key="8">
    <source>
        <dbReference type="PROSITE-ProRule" id="PRU00110"/>
    </source>
</evidence>
<name>A0ABX0J1B7_9BACL</name>
<reference evidence="12" key="1">
    <citation type="submission" date="2020-03" db="EMBL/GenBank/DDBJ databases">
        <title>Draft sequencing of Paenibacilllus sp. S3N08.</title>
        <authorList>
            <person name="Kim D.-U."/>
        </authorList>
    </citation>
    <scope>NUCLEOTIDE SEQUENCE</scope>
    <source>
        <strain evidence="12">S3N08</strain>
    </source>
</reference>
<keyword evidence="9" id="KW-1133">Transmembrane helix</keyword>
<evidence type="ECO:0000256" key="5">
    <source>
        <dbReference type="ARBA" id="ARBA00022777"/>
    </source>
</evidence>
<dbReference type="RefSeq" id="WP_166148675.1">
    <property type="nucleotide sequence ID" value="NZ_JAAOIW010000003.1"/>
</dbReference>
<dbReference type="InterPro" id="IPR003594">
    <property type="entry name" value="HATPase_dom"/>
</dbReference>
<dbReference type="PANTHER" id="PTHR43395:SF1">
    <property type="entry name" value="CHEMOTAXIS PROTEIN CHEA"/>
    <property type="match status" value="1"/>
</dbReference>
<evidence type="ECO:0000256" key="3">
    <source>
        <dbReference type="ARBA" id="ARBA00022679"/>
    </source>
</evidence>
<keyword evidence="4" id="KW-0547">Nucleotide-binding</keyword>
<gene>
    <name evidence="12" type="ORF">G9U52_09300</name>
</gene>
<organism evidence="12 13">
    <name type="scientific">Paenibacillus agricola</name>
    <dbReference type="NCBI Taxonomy" id="2716264"/>
    <lineage>
        <taxon>Bacteria</taxon>
        <taxon>Bacillati</taxon>
        <taxon>Bacillota</taxon>
        <taxon>Bacilli</taxon>
        <taxon>Bacillales</taxon>
        <taxon>Paenibacillaceae</taxon>
        <taxon>Paenibacillus</taxon>
    </lineage>
</organism>
<evidence type="ECO:0000256" key="2">
    <source>
        <dbReference type="ARBA" id="ARBA00012438"/>
    </source>
</evidence>
<dbReference type="InterPro" id="IPR036890">
    <property type="entry name" value="HATPase_C_sf"/>
</dbReference>
<feature type="domain" description="HPt" evidence="11">
    <location>
        <begin position="511"/>
        <end position="619"/>
    </location>
</feature>
<dbReference type="Gene3D" id="1.20.120.160">
    <property type="entry name" value="HPT domain"/>
    <property type="match status" value="1"/>
</dbReference>
<comment type="catalytic activity">
    <reaction evidence="1">
        <text>ATP + protein L-histidine = ADP + protein N-phospho-L-histidine.</text>
        <dbReference type="EC" id="2.7.13.3"/>
    </reaction>
</comment>
<dbReference type="Pfam" id="PF02518">
    <property type="entry name" value="HATPase_c"/>
    <property type="match status" value="1"/>
</dbReference>
<keyword evidence="5" id="KW-0418">Kinase</keyword>
<evidence type="ECO:0000256" key="1">
    <source>
        <dbReference type="ARBA" id="ARBA00000085"/>
    </source>
</evidence>
<evidence type="ECO:0000313" key="13">
    <source>
        <dbReference type="Proteomes" id="UP001165962"/>
    </source>
</evidence>
<dbReference type="EMBL" id="JAAOIW010000003">
    <property type="protein sequence ID" value="NHN30029.1"/>
    <property type="molecule type" value="Genomic_DNA"/>
</dbReference>
<dbReference type="PROSITE" id="PS50894">
    <property type="entry name" value="HPT"/>
    <property type="match status" value="1"/>
</dbReference>
<protein>
    <recommendedName>
        <fullName evidence="2">histidine kinase</fullName>
        <ecNumber evidence="2">2.7.13.3</ecNumber>
    </recommendedName>
</protein>
<keyword evidence="8" id="KW-0597">Phosphoprotein</keyword>
<dbReference type="InterPro" id="IPR005467">
    <property type="entry name" value="His_kinase_dom"/>
</dbReference>
<dbReference type="SMART" id="SM00387">
    <property type="entry name" value="HATPase_c"/>
    <property type="match status" value="1"/>
</dbReference>
<dbReference type="PROSITE" id="PS50109">
    <property type="entry name" value="HIS_KIN"/>
    <property type="match status" value="1"/>
</dbReference>